<protein>
    <submittedName>
        <fullName evidence="3">Uncharacterized protein</fullName>
    </submittedName>
</protein>
<evidence type="ECO:0000256" key="2">
    <source>
        <dbReference type="SAM" id="Phobius"/>
    </source>
</evidence>
<organism evidence="3 4">
    <name type="scientific">Shewanella psychropiezotolerans</name>
    <dbReference type="NCBI Taxonomy" id="2593655"/>
    <lineage>
        <taxon>Bacteria</taxon>
        <taxon>Pseudomonadati</taxon>
        <taxon>Pseudomonadota</taxon>
        <taxon>Gammaproteobacteria</taxon>
        <taxon>Alteromonadales</taxon>
        <taxon>Shewanellaceae</taxon>
        <taxon>Shewanella</taxon>
    </lineage>
</organism>
<feature type="transmembrane region" description="Helical" evidence="2">
    <location>
        <begin position="63"/>
        <end position="84"/>
    </location>
</feature>
<feature type="transmembrane region" description="Helical" evidence="2">
    <location>
        <begin position="21"/>
        <end position="43"/>
    </location>
</feature>
<keyword evidence="2" id="KW-0812">Transmembrane</keyword>
<keyword evidence="4" id="KW-1185">Reference proteome</keyword>
<evidence type="ECO:0000313" key="4">
    <source>
        <dbReference type="Proteomes" id="UP000315947"/>
    </source>
</evidence>
<dbReference type="RefSeq" id="WP_144047846.1">
    <property type="nucleotide sequence ID" value="NZ_CP041614.1"/>
</dbReference>
<gene>
    <name evidence="3" type="ORF">FM037_22530</name>
</gene>
<keyword evidence="1" id="KW-0175">Coiled coil</keyword>
<feature type="coiled-coil region" evidence="1">
    <location>
        <begin position="114"/>
        <end position="176"/>
    </location>
</feature>
<evidence type="ECO:0000313" key="3">
    <source>
        <dbReference type="EMBL" id="QDO85526.1"/>
    </source>
</evidence>
<dbReference type="EMBL" id="CP041614">
    <property type="protein sequence ID" value="QDO85526.1"/>
    <property type="molecule type" value="Genomic_DNA"/>
</dbReference>
<keyword evidence="2" id="KW-0472">Membrane</keyword>
<name>A0ABX5X2G5_9GAMM</name>
<evidence type="ECO:0000256" key="1">
    <source>
        <dbReference type="SAM" id="Coils"/>
    </source>
</evidence>
<sequence>MSTKIIKSVLVFNENQKIAPRFLLTYVLIWLFWHNQLITTFFTSNGDFLARGNAALASVAGNHYILVFFLTCLFFGVRIGYHFLKQKADDLMEEGKSTETYAGSDQGLAKTEDIKRLMTMISELKTKLATSKEREEKVIKEKNATISKLLSLQAELDDMQADNTMLEKSNEALKAQLVNAGHLVL</sequence>
<reference evidence="3 4" key="1">
    <citation type="submission" date="2019-07" db="EMBL/GenBank/DDBJ databases">
        <title>Shewanella sp. YLB-06 whole genomic sequence.</title>
        <authorList>
            <person name="Yu L."/>
        </authorList>
    </citation>
    <scope>NUCLEOTIDE SEQUENCE [LARGE SCALE GENOMIC DNA]</scope>
    <source>
        <strain evidence="3 4">YLB-06</strain>
    </source>
</reference>
<dbReference type="Proteomes" id="UP000315947">
    <property type="component" value="Chromosome"/>
</dbReference>
<proteinExistence type="predicted"/>
<keyword evidence="2" id="KW-1133">Transmembrane helix</keyword>
<accession>A0ABX5X2G5</accession>